<protein>
    <recommendedName>
        <fullName evidence="6">Gram-positive cocci surface proteins LPxTG domain-containing protein</fullName>
    </recommendedName>
</protein>
<proteinExistence type="predicted"/>
<gene>
    <name evidence="4" type="ORF">FHS36_003840</name>
</gene>
<dbReference type="OrthoDB" id="4282035at2"/>
<name>A0A7W8BCM2_STREU</name>
<evidence type="ECO:0000256" key="1">
    <source>
        <dbReference type="SAM" id="MobiDB-lite"/>
    </source>
</evidence>
<evidence type="ECO:0008006" key="6">
    <source>
        <dbReference type="Google" id="ProtNLM"/>
    </source>
</evidence>
<dbReference type="EMBL" id="JACHJF010000012">
    <property type="protein sequence ID" value="MBB5120398.1"/>
    <property type="molecule type" value="Genomic_DNA"/>
</dbReference>
<sequence>MIVYMMGVGFMGRRRTVRLVSLAASGAAGLVLAAVPAWAGAPQGADYQAVAQPVVGRVGQTVGVELGVRNGGPGPAGGHGARAGRGAGTYEVTAPEGTTITATPPPGAGGRLPCIATPSPGAGPVRYRCAIGDDFPPGDRETLRFQVRIDRKVEGAEGRVRVLDHDGSAAPDPDPDNDTAPIRVEVVDHAPPALVEPDTNGTLLLATASGTALSAGAIALGVRRKQR</sequence>
<keyword evidence="2" id="KW-1133">Transmembrane helix</keyword>
<keyword evidence="2" id="KW-0472">Membrane</keyword>
<keyword evidence="2" id="KW-0812">Transmembrane</keyword>
<feature type="transmembrane region" description="Helical" evidence="2">
    <location>
        <begin position="203"/>
        <end position="222"/>
    </location>
</feature>
<dbReference type="AlphaFoldDB" id="A0A7W8BCM2"/>
<accession>A0A7W8BCM2</accession>
<comment type="caution">
    <text evidence="4">The sequence shown here is derived from an EMBL/GenBank/DDBJ whole genome shotgun (WGS) entry which is preliminary data.</text>
</comment>
<reference evidence="4 5" key="1">
    <citation type="submission" date="2020-08" db="EMBL/GenBank/DDBJ databases">
        <title>Genomic Encyclopedia of Type Strains, Phase III (KMG-III): the genomes of soil and plant-associated and newly described type strains.</title>
        <authorList>
            <person name="Whitman W."/>
        </authorList>
    </citation>
    <scope>NUCLEOTIDE SEQUENCE [LARGE SCALE GENOMIC DNA]</scope>
    <source>
        <strain evidence="4 5">CECT 3259</strain>
    </source>
</reference>
<evidence type="ECO:0000313" key="5">
    <source>
        <dbReference type="Proteomes" id="UP000528608"/>
    </source>
</evidence>
<feature type="chain" id="PRO_5031083945" description="Gram-positive cocci surface proteins LPxTG domain-containing protein" evidence="3">
    <location>
        <begin position="34"/>
        <end position="227"/>
    </location>
</feature>
<dbReference type="Proteomes" id="UP000528608">
    <property type="component" value="Unassembled WGS sequence"/>
</dbReference>
<keyword evidence="3" id="KW-0732">Signal</keyword>
<feature type="signal peptide" evidence="3">
    <location>
        <begin position="1"/>
        <end position="33"/>
    </location>
</feature>
<evidence type="ECO:0000313" key="4">
    <source>
        <dbReference type="EMBL" id="MBB5120398.1"/>
    </source>
</evidence>
<evidence type="ECO:0000256" key="3">
    <source>
        <dbReference type="SAM" id="SignalP"/>
    </source>
</evidence>
<dbReference type="RefSeq" id="WP_102918153.1">
    <property type="nucleotide sequence ID" value="NZ_JACHJF010000012.1"/>
</dbReference>
<evidence type="ECO:0000256" key="2">
    <source>
        <dbReference type="SAM" id="Phobius"/>
    </source>
</evidence>
<organism evidence="4 5">
    <name type="scientific">Streptomyces eurocidicus</name>
    <name type="common">Streptoverticillium eurocidicus</name>
    <dbReference type="NCBI Taxonomy" id="66423"/>
    <lineage>
        <taxon>Bacteria</taxon>
        <taxon>Bacillati</taxon>
        <taxon>Actinomycetota</taxon>
        <taxon>Actinomycetes</taxon>
        <taxon>Kitasatosporales</taxon>
        <taxon>Streptomycetaceae</taxon>
        <taxon>Streptomyces</taxon>
    </lineage>
</organism>
<feature type="region of interest" description="Disordered" evidence="1">
    <location>
        <begin position="159"/>
        <end position="180"/>
    </location>
</feature>